<dbReference type="SUPFAM" id="SSF54695">
    <property type="entry name" value="POZ domain"/>
    <property type="match status" value="1"/>
</dbReference>
<dbReference type="InterPro" id="IPR036322">
    <property type="entry name" value="WD40_repeat_dom_sf"/>
</dbReference>
<dbReference type="SMART" id="SM00875">
    <property type="entry name" value="BACK"/>
    <property type="match status" value="1"/>
</dbReference>
<dbReference type="InterPro" id="IPR017096">
    <property type="entry name" value="BTB-kelch_protein"/>
</dbReference>
<dbReference type="FunFam" id="1.25.40.420:FF:000001">
    <property type="entry name" value="Kelch-like family member 12"/>
    <property type="match status" value="1"/>
</dbReference>
<dbReference type="SUPFAM" id="SSF50978">
    <property type="entry name" value="WD40 repeat-like"/>
    <property type="match status" value="1"/>
</dbReference>
<dbReference type="EMBL" id="CAJNOV010000822">
    <property type="protein sequence ID" value="CAF1040170.1"/>
    <property type="molecule type" value="Genomic_DNA"/>
</dbReference>
<dbReference type="PANTHER" id="PTHR24412">
    <property type="entry name" value="KELCH PROTEIN"/>
    <property type="match status" value="1"/>
</dbReference>
<reference evidence="5" key="1">
    <citation type="submission" date="2021-02" db="EMBL/GenBank/DDBJ databases">
        <authorList>
            <person name="Nowell W R."/>
        </authorList>
    </citation>
    <scope>NUCLEOTIDE SEQUENCE</scope>
</reference>
<feature type="region of interest" description="Disordered" evidence="3">
    <location>
        <begin position="1"/>
        <end position="20"/>
    </location>
</feature>
<sequence length="648" mass="72604">MASPTTSNTNNTAKNKVPGSISQNDRFLDYDSKTLTLINGTSTTNSSNDLVHSQQLIARMNKLRKAEHLCDVTLKVEQTLFLAHRLVLAAASDYFAAMFTGEMVERHMNIIELKGFNASVMEILLNSIYGESVTVTNDNVQDILPAASLLQLNGTDIQRQCALFLASHLEPANCLGIYCFADLHNCSQLKQTALSFIWTHFAAVVHSDEFLTLKANEVEELIQSDEIEVPNEEIIYNCVMAWLKHDQTFRQQYLLTLLQHVRLPFLSARFITDICDTDPLVRSSHKCRDLLDEAKRYHLRPDCRKVMTGTRFTSRRGKDEHLIVAGGFGAHQRPVDIVERWNPRTNEWTSLQSLTKRRRYAAAAAIGKRLYVVGGYDGRQRMNSVECLDLSQENATWQPVASLTYRRALPGVCVHQNLIYVCGGFDGSLRLASTECYDEKTDVWTIGEDMHVGREGADLIYVCGGFDGSLRLASTECYDEKTDVWTIGEDMHVGREGAGLVSIDDHLYCIGGYDGLSLLQTVEKYDINLGRWSQMAPMLTPRSGAGCATIDHYIFACGGFDGTIHLSSVERYDSQTNQWTNVTSMSVRRCYCGSAFIRGRIAVIGGYDGTSLLDTVEVYDSDKDEWTIESQMLTPRCDSGFACVAYRQ</sequence>
<dbReference type="InterPro" id="IPR006652">
    <property type="entry name" value="Kelch_1"/>
</dbReference>
<dbReference type="SMART" id="SM00612">
    <property type="entry name" value="Kelch"/>
    <property type="match status" value="7"/>
</dbReference>
<dbReference type="Pfam" id="PF00651">
    <property type="entry name" value="BTB"/>
    <property type="match status" value="1"/>
</dbReference>
<dbReference type="InterPro" id="IPR015915">
    <property type="entry name" value="Kelch-typ_b-propeller"/>
</dbReference>
<dbReference type="Proteomes" id="UP000663855">
    <property type="component" value="Unassembled WGS sequence"/>
</dbReference>
<dbReference type="Gene3D" id="1.25.40.420">
    <property type="match status" value="1"/>
</dbReference>
<evidence type="ECO:0000259" key="4">
    <source>
        <dbReference type="PROSITE" id="PS50097"/>
    </source>
</evidence>
<dbReference type="SMART" id="SM00225">
    <property type="entry name" value="BTB"/>
    <property type="match status" value="1"/>
</dbReference>
<evidence type="ECO:0000313" key="5">
    <source>
        <dbReference type="EMBL" id="CAF1040170.1"/>
    </source>
</evidence>
<protein>
    <recommendedName>
        <fullName evidence="4">BTB domain-containing protein</fullName>
    </recommendedName>
</protein>
<dbReference type="Gene3D" id="2.120.10.80">
    <property type="entry name" value="Kelch-type beta propeller"/>
    <property type="match status" value="2"/>
</dbReference>
<dbReference type="Pfam" id="PF07707">
    <property type="entry name" value="BACK"/>
    <property type="match status" value="1"/>
</dbReference>
<evidence type="ECO:0000256" key="2">
    <source>
        <dbReference type="ARBA" id="ARBA00022737"/>
    </source>
</evidence>
<gene>
    <name evidence="5" type="ORF">CJN711_LOCUS4237</name>
</gene>
<evidence type="ECO:0000313" key="6">
    <source>
        <dbReference type="Proteomes" id="UP000663855"/>
    </source>
</evidence>
<comment type="caution">
    <text evidence="5">The sequence shown here is derived from an EMBL/GenBank/DDBJ whole genome shotgun (WGS) entry which is preliminary data.</text>
</comment>
<name>A0A814JLW5_9BILA</name>
<dbReference type="SUPFAM" id="SSF117281">
    <property type="entry name" value="Kelch motif"/>
    <property type="match status" value="1"/>
</dbReference>
<organism evidence="5 6">
    <name type="scientific">Rotaria magnacalcarata</name>
    <dbReference type="NCBI Taxonomy" id="392030"/>
    <lineage>
        <taxon>Eukaryota</taxon>
        <taxon>Metazoa</taxon>
        <taxon>Spiralia</taxon>
        <taxon>Gnathifera</taxon>
        <taxon>Rotifera</taxon>
        <taxon>Eurotatoria</taxon>
        <taxon>Bdelloidea</taxon>
        <taxon>Philodinida</taxon>
        <taxon>Philodinidae</taxon>
        <taxon>Rotaria</taxon>
    </lineage>
</organism>
<evidence type="ECO:0000256" key="3">
    <source>
        <dbReference type="SAM" id="MobiDB-lite"/>
    </source>
</evidence>
<accession>A0A814JLW5</accession>
<dbReference type="PROSITE" id="PS50097">
    <property type="entry name" value="BTB"/>
    <property type="match status" value="1"/>
</dbReference>
<dbReference type="Pfam" id="PF01344">
    <property type="entry name" value="Kelch_1"/>
    <property type="match status" value="4"/>
</dbReference>
<dbReference type="PANTHER" id="PTHR24412:SF494">
    <property type="entry name" value="KELCH-LIKE PROTEIN 12"/>
    <property type="match status" value="1"/>
</dbReference>
<dbReference type="PIRSF" id="PIRSF037037">
    <property type="entry name" value="Kelch-like_protein_gigaxonin"/>
    <property type="match status" value="1"/>
</dbReference>
<dbReference type="AlphaFoldDB" id="A0A814JLW5"/>
<keyword evidence="1" id="KW-0880">Kelch repeat</keyword>
<feature type="domain" description="BTB" evidence="4">
    <location>
        <begin position="70"/>
        <end position="137"/>
    </location>
</feature>
<dbReference type="Pfam" id="PF24681">
    <property type="entry name" value="Kelch_KLHDC2_KLHL20_DRC7"/>
    <property type="match status" value="1"/>
</dbReference>
<evidence type="ECO:0000256" key="1">
    <source>
        <dbReference type="ARBA" id="ARBA00022441"/>
    </source>
</evidence>
<dbReference type="InterPro" id="IPR011705">
    <property type="entry name" value="BACK"/>
</dbReference>
<dbReference type="PRINTS" id="PR00501">
    <property type="entry name" value="KELCHREPEAT"/>
</dbReference>
<dbReference type="Gene3D" id="3.30.710.10">
    <property type="entry name" value="Potassium Channel Kv1.1, Chain A"/>
    <property type="match status" value="1"/>
</dbReference>
<dbReference type="InterPro" id="IPR000210">
    <property type="entry name" value="BTB/POZ_dom"/>
</dbReference>
<dbReference type="InterPro" id="IPR011333">
    <property type="entry name" value="SKP1/BTB/POZ_sf"/>
</dbReference>
<feature type="compositionally biased region" description="Low complexity" evidence="3">
    <location>
        <begin position="1"/>
        <end position="16"/>
    </location>
</feature>
<keyword evidence="2" id="KW-0677">Repeat</keyword>
<proteinExistence type="predicted"/>